<dbReference type="Proteomes" id="UP000316770">
    <property type="component" value="Chromosome"/>
</dbReference>
<evidence type="ECO:0000313" key="3">
    <source>
        <dbReference type="Proteomes" id="UP000316770"/>
    </source>
</evidence>
<dbReference type="EMBL" id="CP036318">
    <property type="protein sequence ID" value="QDV59106.1"/>
    <property type="molecule type" value="Genomic_DNA"/>
</dbReference>
<gene>
    <name evidence="2" type="ORF">Mal33_51320</name>
</gene>
<proteinExistence type="predicted"/>
<evidence type="ECO:0000256" key="1">
    <source>
        <dbReference type="SAM" id="Coils"/>
    </source>
</evidence>
<keyword evidence="3" id="KW-1185">Reference proteome</keyword>
<name>A0A518J192_9BACT</name>
<keyword evidence="1" id="KW-0175">Coiled coil</keyword>
<sequence length="372" mass="41275">MKVWASICLGLVSVSFCNADSGQPIEAGILGAEDGGLWQQHLQRMEQLDQKMESLSQRLAAEEAESSVRYQPKRSRVPSSSLTRPGWNASVDYLNWTVRRRGLDYAITTDDSTRAVGAGDVHNVEYGSDSGIRAGLHYTTATGWEIGFRYTYLDIDATSSAESPAAGNMWATRSHPNENEEARRASASANLDYDVFDLELRRWFLINRVAAIQFLGGLRWASIDQNLRIDYDGDDFSDGQVFNDGQMDGFGVRLGALGQWQMSHGLSLFARGAGTLAYGKFENHLLETNRDGADTIVDVTDRYEQALPAIEAAVGLSWRSDHIELACGYELTNWFDLSDRSMFVDSAHEGAYSPKSTDLLLDGLFARMAFQF</sequence>
<reference evidence="2 3" key="1">
    <citation type="submission" date="2019-02" db="EMBL/GenBank/DDBJ databases">
        <title>Deep-cultivation of Planctomycetes and their phenomic and genomic characterization uncovers novel biology.</title>
        <authorList>
            <person name="Wiegand S."/>
            <person name="Jogler M."/>
            <person name="Boedeker C."/>
            <person name="Pinto D."/>
            <person name="Vollmers J."/>
            <person name="Rivas-Marin E."/>
            <person name="Kohn T."/>
            <person name="Peeters S.H."/>
            <person name="Heuer A."/>
            <person name="Rast P."/>
            <person name="Oberbeckmann S."/>
            <person name="Bunk B."/>
            <person name="Jeske O."/>
            <person name="Meyerdierks A."/>
            <person name="Storesund J.E."/>
            <person name="Kallscheuer N."/>
            <person name="Luecker S."/>
            <person name="Lage O.M."/>
            <person name="Pohl T."/>
            <person name="Merkel B.J."/>
            <person name="Hornburger P."/>
            <person name="Mueller R.-W."/>
            <person name="Bruemmer F."/>
            <person name="Labrenz M."/>
            <person name="Spormann A.M."/>
            <person name="Op den Camp H."/>
            <person name="Overmann J."/>
            <person name="Amann R."/>
            <person name="Jetten M.S.M."/>
            <person name="Mascher T."/>
            <person name="Medema M.H."/>
            <person name="Devos D.P."/>
            <person name="Kaster A.-K."/>
            <person name="Ovreas L."/>
            <person name="Rohde M."/>
            <person name="Galperin M.Y."/>
            <person name="Jogler C."/>
        </authorList>
    </citation>
    <scope>NUCLEOTIDE SEQUENCE [LARGE SCALE GENOMIC DNA]</scope>
    <source>
        <strain evidence="2 3">Mal33</strain>
    </source>
</reference>
<feature type="coiled-coil region" evidence="1">
    <location>
        <begin position="38"/>
        <end position="65"/>
    </location>
</feature>
<accession>A0A518J192</accession>
<dbReference type="RefSeq" id="WP_145290219.1">
    <property type="nucleotide sequence ID" value="NZ_CP036318.1"/>
</dbReference>
<organism evidence="2 3">
    <name type="scientific">Rosistilla oblonga</name>
    <dbReference type="NCBI Taxonomy" id="2527990"/>
    <lineage>
        <taxon>Bacteria</taxon>
        <taxon>Pseudomonadati</taxon>
        <taxon>Planctomycetota</taxon>
        <taxon>Planctomycetia</taxon>
        <taxon>Pirellulales</taxon>
        <taxon>Pirellulaceae</taxon>
        <taxon>Rosistilla</taxon>
    </lineage>
</organism>
<dbReference type="Pfam" id="PF05150">
    <property type="entry name" value="Legionella_OMP"/>
    <property type="match status" value="1"/>
</dbReference>
<protein>
    <submittedName>
        <fullName evidence="2">Uncharacterized protein</fullName>
    </submittedName>
</protein>
<evidence type="ECO:0000313" key="2">
    <source>
        <dbReference type="EMBL" id="QDV59106.1"/>
    </source>
</evidence>
<dbReference type="InterPro" id="IPR007825">
    <property type="entry name" value="Major_OMP_Legionella"/>
</dbReference>
<dbReference type="AlphaFoldDB" id="A0A518J192"/>